<name>A0A6G1IW38_9PLEO</name>
<evidence type="ECO:0000259" key="2">
    <source>
        <dbReference type="Pfam" id="PF16010"/>
    </source>
</evidence>
<evidence type="ECO:0000259" key="3">
    <source>
        <dbReference type="Pfam" id="PF22807"/>
    </source>
</evidence>
<dbReference type="Gene3D" id="2.120.10.30">
    <property type="entry name" value="TolB, C-terminal domain"/>
    <property type="match status" value="1"/>
</dbReference>
<keyword evidence="5" id="KW-1185">Reference proteome</keyword>
<dbReference type="Gene3D" id="2.60.40.1210">
    <property type="entry name" value="Cellobiose dehydrogenase, cytochrome domain"/>
    <property type="match status" value="1"/>
</dbReference>
<feature type="domain" description="Cellobiose dehydrogenase-like cytochrome" evidence="2">
    <location>
        <begin position="29"/>
        <end position="204"/>
    </location>
</feature>
<keyword evidence="1" id="KW-0732">Signal</keyword>
<dbReference type="InterPro" id="IPR011041">
    <property type="entry name" value="Quinoprot_gluc/sorb_DH_b-prop"/>
</dbReference>
<evidence type="ECO:0000313" key="5">
    <source>
        <dbReference type="Proteomes" id="UP000799291"/>
    </source>
</evidence>
<gene>
    <name evidence="4" type="ORF">K458DRAFT_307021</name>
</gene>
<sequence length="652" mass="69483">MHSIQLLGGALALAGYAHAQGEAQSKVVCDAKTKICYSSYSDAVSGMTFGIALPKNVTDPYDAIIKITAPIDNKWAGFSWGGNMVWNPLTVAWANGKSGIASARFAFGISMPLGYDGAEHILLKGTGTNSTHWTVNALCKGCTGWQSNEDVRYALNGTGITEFAWAYGLSAVEDPARNDSAFNVHAEWGKWYHDLNAARINNFASLVKTNLLTPVATGVPTTVVTSVKPTATAGVSAPAAIPATCNAGNAGFQSVLASGWKATKIAGGLTSPRSIQFDSAGNMLVVQSGKGISYHVMADTGCITSTKMLVSLNSLNHGIALSADGKTLYASSMTQAYSWPYDAAAGTVGTRTTIITGMTNGGSHLTRTLALNAANPNLLVVSHGSNSNIDTASGDPKTGRAIIKVFDLTKIPSGGYNYARDGYLAGYGQRNEVGMCFDNNNHLWGVENSGDDFKRTVNGQSKDVHQNNPGEKIHYMGDISKPNNNWYGYPTCFTVWQPSDFTDKTFKVGDWFVQAPNSTFNDDTCTQKATKASLTLMPHSAPIDCKFDAANSNMYITYHGSWNRNPTTGFKVVAVPFKKDDAGIYVPVDPITSTTAAKDIFWNPDVTKCQGNGPSFSSGCFRPAGLAFDKQGRLFMTSDISSNGELWILGQS</sequence>
<dbReference type="Proteomes" id="UP000799291">
    <property type="component" value="Unassembled WGS sequence"/>
</dbReference>
<dbReference type="InterPro" id="IPR011042">
    <property type="entry name" value="6-blade_b-propeller_TolB-like"/>
</dbReference>
<dbReference type="AlphaFoldDB" id="A0A6G1IW38"/>
<feature type="domain" description="Pyrroloquinoline quinone-dependent pyranose dehydrogenase beta-propeller" evidence="3">
    <location>
        <begin position="255"/>
        <end position="650"/>
    </location>
</feature>
<dbReference type="CDD" id="cd09630">
    <property type="entry name" value="CDH_like_cytochrome"/>
    <property type="match status" value="1"/>
</dbReference>
<protein>
    <submittedName>
        <fullName evidence="4">Iron reductase domain protein</fullName>
    </submittedName>
</protein>
<dbReference type="InterPro" id="IPR054539">
    <property type="entry name" value="Beta-prop_PDH"/>
</dbReference>
<accession>A0A6G1IW38</accession>
<evidence type="ECO:0000256" key="1">
    <source>
        <dbReference type="SAM" id="SignalP"/>
    </source>
</evidence>
<dbReference type="PANTHER" id="PTHR47797">
    <property type="entry name" value="DEHYDROGENASE, PUTATIVE (AFU_ORTHOLOGUE AFUA_8G05805)-RELATED"/>
    <property type="match status" value="1"/>
</dbReference>
<dbReference type="SUPFAM" id="SSF50952">
    <property type="entry name" value="Soluble quinoprotein glucose dehydrogenase"/>
    <property type="match status" value="1"/>
</dbReference>
<dbReference type="Pfam" id="PF22807">
    <property type="entry name" value="TrAA12"/>
    <property type="match status" value="1"/>
</dbReference>
<proteinExistence type="predicted"/>
<reference evidence="4" key="1">
    <citation type="journal article" date="2020" name="Stud. Mycol.">
        <title>101 Dothideomycetes genomes: a test case for predicting lifestyles and emergence of pathogens.</title>
        <authorList>
            <person name="Haridas S."/>
            <person name="Albert R."/>
            <person name="Binder M."/>
            <person name="Bloem J."/>
            <person name="Labutti K."/>
            <person name="Salamov A."/>
            <person name="Andreopoulos B."/>
            <person name="Baker S."/>
            <person name="Barry K."/>
            <person name="Bills G."/>
            <person name="Bluhm B."/>
            <person name="Cannon C."/>
            <person name="Castanera R."/>
            <person name="Culley D."/>
            <person name="Daum C."/>
            <person name="Ezra D."/>
            <person name="Gonzalez J."/>
            <person name="Henrissat B."/>
            <person name="Kuo A."/>
            <person name="Liang C."/>
            <person name="Lipzen A."/>
            <person name="Lutzoni F."/>
            <person name="Magnuson J."/>
            <person name="Mondo S."/>
            <person name="Nolan M."/>
            <person name="Ohm R."/>
            <person name="Pangilinan J."/>
            <person name="Park H.-J."/>
            <person name="Ramirez L."/>
            <person name="Alfaro M."/>
            <person name="Sun H."/>
            <person name="Tritt A."/>
            <person name="Yoshinaga Y."/>
            <person name="Zwiers L.-H."/>
            <person name="Turgeon B."/>
            <person name="Goodwin S."/>
            <person name="Spatafora J."/>
            <person name="Crous P."/>
            <person name="Grigoriev I."/>
        </authorList>
    </citation>
    <scope>NUCLEOTIDE SEQUENCE</scope>
    <source>
        <strain evidence="4">CBS 122367</strain>
    </source>
</reference>
<organism evidence="4 5">
    <name type="scientific">Lentithecium fluviatile CBS 122367</name>
    <dbReference type="NCBI Taxonomy" id="1168545"/>
    <lineage>
        <taxon>Eukaryota</taxon>
        <taxon>Fungi</taxon>
        <taxon>Dikarya</taxon>
        <taxon>Ascomycota</taxon>
        <taxon>Pezizomycotina</taxon>
        <taxon>Dothideomycetes</taxon>
        <taxon>Pleosporomycetidae</taxon>
        <taxon>Pleosporales</taxon>
        <taxon>Massarineae</taxon>
        <taxon>Lentitheciaceae</taxon>
        <taxon>Lentithecium</taxon>
    </lineage>
</organism>
<evidence type="ECO:0000313" key="4">
    <source>
        <dbReference type="EMBL" id="KAF2682462.1"/>
    </source>
</evidence>
<dbReference type="SUPFAM" id="SSF49344">
    <property type="entry name" value="CBD9-like"/>
    <property type="match status" value="1"/>
</dbReference>
<feature type="signal peptide" evidence="1">
    <location>
        <begin position="1"/>
        <end position="19"/>
    </location>
</feature>
<dbReference type="OrthoDB" id="507128at2759"/>
<dbReference type="EMBL" id="MU005587">
    <property type="protein sequence ID" value="KAF2682462.1"/>
    <property type="molecule type" value="Genomic_DNA"/>
</dbReference>
<dbReference type="Pfam" id="PF16010">
    <property type="entry name" value="CDH-cyt"/>
    <property type="match status" value="1"/>
</dbReference>
<dbReference type="PANTHER" id="PTHR47797:SF5">
    <property type="entry name" value="CELLOBIOSE DEHYDROGENASE CYTOCHROME DOMAIN-CONTAINING PROTEIN"/>
    <property type="match status" value="1"/>
</dbReference>
<dbReference type="InterPro" id="IPR015920">
    <property type="entry name" value="Cellobiose_DH-like_cyt"/>
</dbReference>
<feature type="chain" id="PRO_5026227466" evidence="1">
    <location>
        <begin position="20"/>
        <end position="652"/>
    </location>
</feature>